<reference evidence="2" key="1">
    <citation type="submission" date="2019-08" db="EMBL/GenBank/DDBJ databases">
        <authorList>
            <person name="Kucharzyk K."/>
            <person name="Murdoch R.W."/>
            <person name="Higgins S."/>
            <person name="Loffler F."/>
        </authorList>
    </citation>
    <scope>NUCLEOTIDE SEQUENCE</scope>
</reference>
<protein>
    <recommendedName>
        <fullName evidence="1">DUF3048 domain-containing protein</fullName>
    </recommendedName>
</protein>
<dbReference type="Pfam" id="PF17479">
    <property type="entry name" value="DUF3048_C"/>
    <property type="match status" value="1"/>
</dbReference>
<dbReference type="Gene3D" id="3.50.90.10">
    <property type="entry name" value="YerB-like"/>
    <property type="match status" value="1"/>
</dbReference>
<dbReference type="SUPFAM" id="SSF159774">
    <property type="entry name" value="YerB-like"/>
    <property type="match status" value="1"/>
</dbReference>
<gene>
    <name evidence="2" type="ORF">SDC9_118165</name>
</gene>
<evidence type="ECO:0000259" key="1">
    <source>
        <dbReference type="Pfam" id="PF17479"/>
    </source>
</evidence>
<evidence type="ECO:0000313" key="2">
    <source>
        <dbReference type="EMBL" id="MPM71202.1"/>
    </source>
</evidence>
<sequence length="197" mass="21872">MNGPYEGTLYWRDKERIKTAGYEHSVFTSGDTIIKCFKNYSFRMDHKDGYSYQMQFADEAAPAGGESAQVITVPYSYYKTGVFLYDADSGRYLIEEYDKPYVDGNTGGQVGVTNVVILKTACKLISGDTYGHLTVDLTTGGEGYFACGGKIIPIKWSKTDRDSQFVYKTLDGKAVTFGKGPTYVNIIPLEKEITIGK</sequence>
<feature type="domain" description="DUF3048" evidence="1">
    <location>
        <begin position="71"/>
        <end position="184"/>
    </location>
</feature>
<organism evidence="2">
    <name type="scientific">bioreactor metagenome</name>
    <dbReference type="NCBI Taxonomy" id="1076179"/>
    <lineage>
        <taxon>unclassified sequences</taxon>
        <taxon>metagenomes</taxon>
        <taxon>ecological metagenomes</taxon>
    </lineage>
</organism>
<dbReference type="InterPro" id="IPR023158">
    <property type="entry name" value="YerB-like_sf"/>
</dbReference>
<proteinExistence type="predicted"/>
<comment type="caution">
    <text evidence="2">The sequence shown here is derived from an EMBL/GenBank/DDBJ whole genome shotgun (WGS) entry which is preliminary data.</text>
</comment>
<accession>A0A645C0S0</accession>
<dbReference type="InterPro" id="IPR035328">
    <property type="entry name" value="DUF3048_C"/>
</dbReference>
<dbReference type="EMBL" id="VSSQ01023960">
    <property type="protein sequence ID" value="MPM71202.1"/>
    <property type="molecule type" value="Genomic_DNA"/>
</dbReference>
<dbReference type="AlphaFoldDB" id="A0A645C0S0"/>
<name>A0A645C0S0_9ZZZZ</name>